<dbReference type="EMBL" id="JAACFV010000061">
    <property type="protein sequence ID" value="KAF7507905.1"/>
    <property type="molecule type" value="Genomic_DNA"/>
</dbReference>
<evidence type="ECO:0000256" key="2">
    <source>
        <dbReference type="SAM" id="Phobius"/>
    </source>
</evidence>
<feature type="transmembrane region" description="Helical" evidence="2">
    <location>
        <begin position="758"/>
        <end position="780"/>
    </location>
</feature>
<dbReference type="OrthoDB" id="2624308at2759"/>
<feature type="transmembrane region" description="Helical" evidence="2">
    <location>
        <begin position="731"/>
        <end position="752"/>
    </location>
</feature>
<name>A0A8H7AMQ1_9EURO</name>
<dbReference type="AlphaFoldDB" id="A0A8H7AMQ1"/>
<evidence type="ECO:0000313" key="3">
    <source>
        <dbReference type="EMBL" id="KAF7507905.1"/>
    </source>
</evidence>
<evidence type="ECO:0008006" key="5">
    <source>
        <dbReference type="Google" id="ProtNLM"/>
    </source>
</evidence>
<reference evidence="3" key="1">
    <citation type="submission" date="2020-02" db="EMBL/GenBank/DDBJ databases">
        <authorList>
            <person name="Palmer J.M."/>
        </authorList>
    </citation>
    <scope>NUCLEOTIDE SEQUENCE</scope>
    <source>
        <strain evidence="3">EPUS1.4</strain>
        <tissue evidence="3">Thallus</tissue>
    </source>
</reference>
<feature type="compositionally biased region" description="Polar residues" evidence="1">
    <location>
        <begin position="39"/>
        <end position="59"/>
    </location>
</feature>
<feature type="region of interest" description="Disordered" evidence="1">
    <location>
        <begin position="145"/>
        <end position="164"/>
    </location>
</feature>
<gene>
    <name evidence="3" type="ORF">GJ744_009939</name>
</gene>
<dbReference type="Proteomes" id="UP000606974">
    <property type="component" value="Unassembled WGS sequence"/>
</dbReference>
<comment type="caution">
    <text evidence="3">The sequence shown here is derived from an EMBL/GenBank/DDBJ whole genome shotgun (WGS) entry which is preliminary data.</text>
</comment>
<feature type="region of interest" description="Disordered" evidence="1">
    <location>
        <begin position="1"/>
        <end position="138"/>
    </location>
</feature>
<keyword evidence="2" id="KW-1133">Transmembrane helix</keyword>
<accession>A0A8H7AMQ1</accession>
<keyword evidence="2" id="KW-0812">Transmembrane</keyword>
<protein>
    <recommendedName>
        <fullName evidence="5">3-hydroxyisobutyrate dehydrogenase protein</fullName>
    </recommendedName>
</protein>
<feature type="compositionally biased region" description="Polar residues" evidence="1">
    <location>
        <begin position="111"/>
        <end position="123"/>
    </location>
</feature>
<evidence type="ECO:0000256" key="1">
    <source>
        <dbReference type="SAM" id="MobiDB-lite"/>
    </source>
</evidence>
<sequence>MADPRRTDRRWDHESLSSQTQNSYSEGQQQSPGYYGGQINQHGQSTHYGGSAPSQQQQFPAHRPHGGGFIPEPQQQAPAHRPHGGGFVPEPQQQAPAHRPHGGGFVPGQHSPVSGNYNSTSAEQQHGQGQGQGQERWKHIDAASQQAMGPSYEKSSTPKRSSVDTVSKLEELGASQTVLAQYVPPRKRQRGYWNIWNDRNMWRWKYPNAYQMPGLKFESYELIRHRDVLQRVLEDPEEDRYLSPTDGHLSKLVVQAVDDVYDARARSTWRRTFMRDVSPLMVRIANWAISSVPSDKAQWSGEEWALVCGKWLLACILLMGVMPLPSPGEGQIRNRGWYDPFPYRFWGYAKYWRNPLENETKTGNTDEEHRRAQQRIKNQEIGLEKEVSEEDGGLNPVDDRLLQPRYLCFLDTSQTQMPATPMKVEDWKAREPSATQPEYMFIAYTAEQFRGPKDLQALAQLAERATREAGLSAYWIGSSCMPDEEELEQDVYRISDVIRGAKAMAIIVGHPVNNRSEEFSPEDLLKQWGRRMWTLPEALLSPKGNSIKIYSRVTDEPWEILKANFAHIVWHDAPWTRQLMDHYEGTLILSPLELVVLALRCLNTRDVDRETHFPGDLSYVLMGLLRRRPRANRFDSAFQAFARLSLANDSNKLIERLVCTHPKNADQTWSCTDDAWNVQLWDIYPTIQVAGVGHDDTVILDGAFGAAIRWKSFAPVAYDVQSSWKRYVANLVIRSSSLVFISGISLLAVGTASARGTFVAVGVVLMLFSLAVLLASPYLVRVQYGGKLWGTQPWFFGFEGYLDIETIESHIFGTYRGRLTWSPSSSPLSRHYSNEYGECIGLDPTTDAEVRRLVEEARTGEYGKPKIFTLVDTFTLQVTLFSAVRPPITALLCGSEGGMQRAIMCSYDVKTQTLYRESVLRMDTLVLERMARVGRVRFGFRRPLPRTQQPA</sequence>
<proteinExistence type="predicted"/>
<keyword evidence="4" id="KW-1185">Reference proteome</keyword>
<feature type="compositionally biased region" description="Basic and acidic residues" evidence="1">
    <location>
        <begin position="1"/>
        <end position="15"/>
    </location>
</feature>
<evidence type="ECO:0000313" key="4">
    <source>
        <dbReference type="Proteomes" id="UP000606974"/>
    </source>
</evidence>
<feature type="compositionally biased region" description="Low complexity" evidence="1">
    <location>
        <begin position="23"/>
        <end position="33"/>
    </location>
</feature>
<organism evidence="3 4">
    <name type="scientific">Endocarpon pusillum</name>
    <dbReference type="NCBI Taxonomy" id="364733"/>
    <lineage>
        <taxon>Eukaryota</taxon>
        <taxon>Fungi</taxon>
        <taxon>Dikarya</taxon>
        <taxon>Ascomycota</taxon>
        <taxon>Pezizomycotina</taxon>
        <taxon>Eurotiomycetes</taxon>
        <taxon>Chaetothyriomycetidae</taxon>
        <taxon>Verrucariales</taxon>
        <taxon>Verrucariaceae</taxon>
        <taxon>Endocarpon</taxon>
    </lineage>
</organism>
<keyword evidence="2" id="KW-0472">Membrane</keyword>